<evidence type="ECO:0000256" key="1">
    <source>
        <dbReference type="SAM" id="Phobius"/>
    </source>
</evidence>
<feature type="transmembrane region" description="Helical" evidence="1">
    <location>
        <begin position="117"/>
        <end position="138"/>
    </location>
</feature>
<keyword evidence="3" id="KW-1185">Reference proteome</keyword>
<dbReference type="OrthoDB" id="1699974at2759"/>
<dbReference type="Proteomes" id="UP000327157">
    <property type="component" value="Unassembled WGS sequence"/>
</dbReference>
<sequence length="139" mass="16130">MASLIDYVATSRNWIDHEEDVLLTIPRRWLLMVLSKKCVVVDSDEILQEWVKKHPNASCKPNKPFPLYPRLCTVFGRDRAMGMRIVRLLRFLRLHLPHLLLLLHLVQLNLLGRGRGVGMIVMQILYLLSVKVGIKLLLK</sequence>
<accession>A0A5N5FN81</accession>
<keyword evidence="1" id="KW-0812">Transmembrane</keyword>
<gene>
    <name evidence="2" type="ORF">D8674_037774</name>
</gene>
<dbReference type="AlphaFoldDB" id="A0A5N5FN81"/>
<feature type="transmembrane region" description="Helical" evidence="1">
    <location>
        <begin position="91"/>
        <end position="111"/>
    </location>
</feature>
<keyword evidence="1" id="KW-0472">Membrane</keyword>
<evidence type="ECO:0000313" key="2">
    <source>
        <dbReference type="EMBL" id="KAB2604347.1"/>
    </source>
</evidence>
<proteinExistence type="predicted"/>
<comment type="caution">
    <text evidence="2">The sequence shown here is derived from an EMBL/GenBank/DDBJ whole genome shotgun (WGS) entry which is preliminary data.</text>
</comment>
<name>A0A5N5FN81_9ROSA</name>
<evidence type="ECO:0000313" key="3">
    <source>
        <dbReference type="Proteomes" id="UP000327157"/>
    </source>
</evidence>
<keyword evidence="1" id="KW-1133">Transmembrane helix</keyword>
<reference evidence="2 3" key="1">
    <citation type="submission" date="2019-09" db="EMBL/GenBank/DDBJ databases">
        <authorList>
            <person name="Ou C."/>
        </authorList>
    </citation>
    <scope>NUCLEOTIDE SEQUENCE [LARGE SCALE GENOMIC DNA]</scope>
    <source>
        <strain evidence="2">S2</strain>
        <tissue evidence="2">Leaf</tissue>
    </source>
</reference>
<protein>
    <submittedName>
        <fullName evidence="2">Uncharacterized protein</fullName>
    </submittedName>
</protein>
<dbReference type="EMBL" id="SMOL01000628">
    <property type="protein sequence ID" value="KAB2604347.1"/>
    <property type="molecule type" value="Genomic_DNA"/>
</dbReference>
<reference evidence="2 3" key="2">
    <citation type="submission" date="2019-11" db="EMBL/GenBank/DDBJ databases">
        <title>A de novo genome assembly of a pear dwarfing rootstock.</title>
        <authorList>
            <person name="Wang F."/>
            <person name="Wang J."/>
            <person name="Li S."/>
            <person name="Zhang Y."/>
            <person name="Fang M."/>
            <person name="Ma L."/>
            <person name="Zhao Y."/>
            <person name="Jiang S."/>
        </authorList>
    </citation>
    <scope>NUCLEOTIDE SEQUENCE [LARGE SCALE GENOMIC DNA]</scope>
    <source>
        <strain evidence="2">S2</strain>
        <tissue evidence="2">Leaf</tissue>
    </source>
</reference>
<organism evidence="2 3">
    <name type="scientific">Pyrus ussuriensis x Pyrus communis</name>
    <dbReference type="NCBI Taxonomy" id="2448454"/>
    <lineage>
        <taxon>Eukaryota</taxon>
        <taxon>Viridiplantae</taxon>
        <taxon>Streptophyta</taxon>
        <taxon>Embryophyta</taxon>
        <taxon>Tracheophyta</taxon>
        <taxon>Spermatophyta</taxon>
        <taxon>Magnoliopsida</taxon>
        <taxon>eudicotyledons</taxon>
        <taxon>Gunneridae</taxon>
        <taxon>Pentapetalae</taxon>
        <taxon>rosids</taxon>
        <taxon>fabids</taxon>
        <taxon>Rosales</taxon>
        <taxon>Rosaceae</taxon>
        <taxon>Amygdaloideae</taxon>
        <taxon>Maleae</taxon>
        <taxon>Pyrus</taxon>
    </lineage>
</organism>